<comment type="caution">
    <text evidence="1">The sequence shown here is derived from an EMBL/GenBank/DDBJ whole genome shotgun (WGS) entry which is preliminary data.</text>
</comment>
<dbReference type="EMBL" id="JARKHS020019216">
    <property type="protein sequence ID" value="KAK8771848.1"/>
    <property type="molecule type" value="Genomic_DNA"/>
</dbReference>
<accession>A0AAQ4EB71</accession>
<dbReference type="AlphaFoldDB" id="A0AAQ4EB71"/>
<evidence type="ECO:0000313" key="2">
    <source>
        <dbReference type="EMBL" id="KAK8780604.1"/>
    </source>
</evidence>
<name>A0AAQ4EB71_AMBAM</name>
<organism evidence="1 3">
    <name type="scientific">Amblyomma americanum</name>
    <name type="common">Lone star tick</name>
    <dbReference type="NCBI Taxonomy" id="6943"/>
    <lineage>
        <taxon>Eukaryota</taxon>
        <taxon>Metazoa</taxon>
        <taxon>Ecdysozoa</taxon>
        <taxon>Arthropoda</taxon>
        <taxon>Chelicerata</taxon>
        <taxon>Arachnida</taxon>
        <taxon>Acari</taxon>
        <taxon>Parasitiformes</taxon>
        <taxon>Ixodida</taxon>
        <taxon>Ixodoidea</taxon>
        <taxon>Ixodidae</taxon>
        <taxon>Amblyomminae</taxon>
        <taxon>Amblyomma</taxon>
    </lineage>
</organism>
<reference evidence="1" key="3">
    <citation type="submission" date="2024-02" db="EMBL/GenBank/DDBJ databases">
        <authorList>
            <person name="Mcdaniel E.A."/>
            <person name="Celebi F.M."/>
            <person name="Reiter T."/>
            <person name="Weiss E.C."/>
            <person name="Chou S."/>
        </authorList>
    </citation>
    <scope>NUCLEOTIDE SEQUENCE</scope>
    <source>
        <strain evidence="1">F_SG_1</strain>
        <tissue evidence="1">Salivary glands</tissue>
    </source>
</reference>
<protein>
    <recommendedName>
        <fullName evidence="4">DDE Tnp4 domain-containing protein</fullName>
    </recommendedName>
</protein>
<gene>
    <name evidence="2" type="ORF">V5799_018055</name>
    <name evidence="1" type="ORF">V5799_024907</name>
</gene>
<evidence type="ECO:0008006" key="4">
    <source>
        <dbReference type="Google" id="ProtNLM"/>
    </source>
</evidence>
<proteinExistence type="predicted"/>
<dbReference type="PANTHER" id="PTHR22930">
    <property type="match status" value="1"/>
</dbReference>
<dbReference type="PANTHER" id="PTHR22930:SF85">
    <property type="entry name" value="GH03217P-RELATED"/>
    <property type="match status" value="1"/>
</dbReference>
<evidence type="ECO:0000313" key="3">
    <source>
        <dbReference type="Proteomes" id="UP001321473"/>
    </source>
</evidence>
<reference evidence="1 3" key="1">
    <citation type="journal article" date="2023" name="Arcadia Sci">
        <title>De novo assembly of a long-read Amblyomma americanum tick genome.</title>
        <authorList>
            <person name="Chou S."/>
            <person name="Poskanzer K.E."/>
            <person name="Rollins M."/>
            <person name="Thuy-Boun P.S."/>
        </authorList>
    </citation>
    <scope>NUCLEOTIDE SEQUENCE [LARGE SCALE GENOMIC DNA]</scope>
    <source>
        <strain evidence="1">F_SG_1</strain>
        <tissue evidence="1">Salivary glands</tissue>
    </source>
</reference>
<dbReference type="InterPro" id="IPR045249">
    <property type="entry name" value="HARBI1-like"/>
</dbReference>
<evidence type="ECO:0000313" key="1">
    <source>
        <dbReference type="EMBL" id="KAK8771848.1"/>
    </source>
</evidence>
<reference evidence="1" key="2">
    <citation type="submission" date="2023-03" db="EMBL/GenBank/DDBJ databases">
        <authorList>
            <person name="Thuy-Boun P."/>
        </authorList>
    </citation>
    <scope>NUCLEOTIDE SEQUENCE</scope>
    <source>
        <strain evidence="1">F_SG_1</strain>
        <tissue evidence="1">Salivary glands</tissue>
    </source>
</reference>
<sequence>MLRPYMSPEECFVRTPIPVDKRVAIALYKLASCCEYRLVGNQFGVHKSTVKKFVYSFCLNASTHLKQKYVKLPSPQEATEIAKRFEEKCHMPQLFGAIDGTHIPITAPKDGYRDFINRKQWASYNMQAVVDDRGL</sequence>
<dbReference type="Proteomes" id="UP001321473">
    <property type="component" value="Unassembled WGS sequence"/>
</dbReference>
<dbReference type="EMBL" id="JARKHS020008621">
    <property type="protein sequence ID" value="KAK8780604.1"/>
    <property type="molecule type" value="Genomic_DNA"/>
</dbReference>
<keyword evidence="3" id="KW-1185">Reference proteome</keyword>